<evidence type="ECO:0008006" key="4">
    <source>
        <dbReference type="Google" id="ProtNLM"/>
    </source>
</evidence>
<dbReference type="InterPro" id="IPR018247">
    <property type="entry name" value="EF_Hand_1_Ca_BS"/>
</dbReference>
<sequence length="108" mass="12275">MEDRDEEECFHILDRLGEILSNLQCLPTSVATLNKVVGKPWVIGKHGKDVDGSKDGSIDMEDIIEEATRKDDRDMVMEDPSNSEDKGRSDVLMEEESDKDSDYHMDED</sequence>
<reference evidence="2 3" key="1">
    <citation type="submission" date="2014-04" db="EMBL/GenBank/DDBJ databases">
        <authorList>
            <consortium name="DOE Joint Genome Institute"/>
            <person name="Kuo A."/>
            <person name="Kohler A."/>
            <person name="Jargeat P."/>
            <person name="Nagy L.G."/>
            <person name="Floudas D."/>
            <person name="Copeland A."/>
            <person name="Barry K.W."/>
            <person name="Cichocki N."/>
            <person name="Veneault-Fourrey C."/>
            <person name="LaButti K."/>
            <person name="Lindquist E.A."/>
            <person name="Lipzen A."/>
            <person name="Lundell T."/>
            <person name="Morin E."/>
            <person name="Murat C."/>
            <person name="Sun H."/>
            <person name="Tunlid A."/>
            <person name="Henrissat B."/>
            <person name="Grigoriev I.V."/>
            <person name="Hibbett D.S."/>
            <person name="Martin F."/>
            <person name="Nordberg H.P."/>
            <person name="Cantor M.N."/>
            <person name="Hua S.X."/>
        </authorList>
    </citation>
    <scope>NUCLEOTIDE SEQUENCE [LARGE SCALE GENOMIC DNA]</scope>
    <source>
        <strain evidence="2 3">Ve08.2h10</strain>
    </source>
</reference>
<reference evidence="3" key="2">
    <citation type="submission" date="2015-01" db="EMBL/GenBank/DDBJ databases">
        <title>Evolutionary Origins and Diversification of the Mycorrhizal Mutualists.</title>
        <authorList>
            <consortium name="DOE Joint Genome Institute"/>
            <consortium name="Mycorrhizal Genomics Consortium"/>
            <person name="Kohler A."/>
            <person name="Kuo A."/>
            <person name="Nagy L.G."/>
            <person name="Floudas D."/>
            <person name="Copeland A."/>
            <person name="Barry K.W."/>
            <person name="Cichocki N."/>
            <person name="Veneault-Fourrey C."/>
            <person name="LaButti K."/>
            <person name="Lindquist E.A."/>
            <person name="Lipzen A."/>
            <person name="Lundell T."/>
            <person name="Morin E."/>
            <person name="Murat C."/>
            <person name="Riley R."/>
            <person name="Ohm R."/>
            <person name="Sun H."/>
            <person name="Tunlid A."/>
            <person name="Henrissat B."/>
            <person name="Grigoriev I.V."/>
            <person name="Hibbett D.S."/>
            <person name="Martin F."/>
        </authorList>
    </citation>
    <scope>NUCLEOTIDE SEQUENCE [LARGE SCALE GENOMIC DNA]</scope>
    <source>
        <strain evidence="3">Ve08.2h10</strain>
    </source>
</reference>
<dbReference type="AlphaFoldDB" id="A0A0D0CZR1"/>
<evidence type="ECO:0000313" key="2">
    <source>
        <dbReference type="EMBL" id="KIK72949.1"/>
    </source>
</evidence>
<dbReference type="HOGENOM" id="CLU_2197781_0_0_1"/>
<protein>
    <recommendedName>
        <fullName evidence="4">EF-hand domain-containing protein</fullName>
    </recommendedName>
</protein>
<feature type="compositionally biased region" description="Basic and acidic residues" evidence="1">
    <location>
        <begin position="66"/>
        <end position="76"/>
    </location>
</feature>
<feature type="compositionally biased region" description="Basic and acidic residues" evidence="1">
    <location>
        <begin position="46"/>
        <end position="57"/>
    </location>
</feature>
<evidence type="ECO:0000313" key="3">
    <source>
        <dbReference type="Proteomes" id="UP000054538"/>
    </source>
</evidence>
<organism evidence="2 3">
    <name type="scientific">Paxillus rubicundulus Ve08.2h10</name>
    <dbReference type="NCBI Taxonomy" id="930991"/>
    <lineage>
        <taxon>Eukaryota</taxon>
        <taxon>Fungi</taxon>
        <taxon>Dikarya</taxon>
        <taxon>Basidiomycota</taxon>
        <taxon>Agaricomycotina</taxon>
        <taxon>Agaricomycetes</taxon>
        <taxon>Agaricomycetidae</taxon>
        <taxon>Boletales</taxon>
        <taxon>Paxilineae</taxon>
        <taxon>Paxillaceae</taxon>
        <taxon>Paxillus</taxon>
    </lineage>
</organism>
<feature type="region of interest" description="Disordered" evidence="1">
    <location>
        <begin position="44"/>
        <end position="108"/>
    </location>
</feature>
<dbReference type="InParanoid" id="A0A0D0CZR1"/>
<dbReference type="PROSITE" id="PS00018">
    <property type="entry name" value="EF_HAND_1"/>
    <property type="match status" value="1"/>
</dbReference>
<gene>
    <name evidence="2" type="ORF">PAXRUDRAFT_21405</name>
</gene>
<name>A0A0D0CZR1_9AGAM</name>
<dbReference type="EMBL" id="KN830269">
    <property type="protein sequence ID" value="KIK72949.1"/>
    <property type="molecule type" value="Genomic_DNA"/>
</dbReference>
<accession>A0A0D0CZR1</accession>
<dbReference type="OrthoDB" id="2704431at2759"/>
<keyword evidence="3" id="KW-1185">Reference proteome</keyword>
<evidence type="ECO:0000256" key="1">
    <source>
        <dbReference type="SAM" id="MobiDB-lite"/>
    </source>
</evidence>
<proteinExistence type="predicted"/>
<dbReference type="Proteomes" id="UP000054538">
    <property type="component" value="Unassembled WGS sequence"/>
</dbReference>